<reference evidence="2" key="1">
    <citation type="journal article" date="2015" name="Nature">
        <title>Complex archaea that bridge the gap between prokaryotes and eukaryotes.</title>
        <authorList>
            <person name="Spang A."/>
            <person name="Saw J.H."/>
            <person name="Jorgensen S.L."/>
            <person name="Zaremba-Niedzwiedzka K."/>
            <person name="Martijn J."/>
            <person name="Lind A.E."/>
            <person name="van Eijk R."/>
            <person name="Schleper C."/>
            <person name="Guy L."/>
            <person name="Ettema T.J."/>
        </authorList>
    </citation>
    <scope>NUCLEOTIDE SEQUENCE</scope>
</reference>
<dbReference type="AlphaFoldDB" id="A0A0F9XE96"/>
<protein>
    <recommendedName>
        <fullName evidence="3">DUF1127 domain-containing protein</fullName>
    </recommendedName>
</protein>
<organism evidence="2">
    <name type="scientific">marine sediment metagenome</name>
    <dbReference type="NCBI Taxonomy" id="412755"/>
    <lineage>
        <taxon>unclassified sequences</taxon>
        <taxon>metagenomes</taxon>
        <taxon>ecological metagenomes</taxon>
    </lineage>
</organism>
<gene>
    <name evidence="2" type="ORF">LCGC14_0159900</name>
</gene>
<dbReference type="EMBL" id="LAZR01000059">
    <property type="protein sequence ID" value="KKN97301.1"/>
    <property type="molecule type" value="Genomic_DNA"/>
</dbReference>
<evidence type="ECO:0008006" key="3">
    <source>
        <dbReference type="Google" id="ProtNLM"/>
    </source>
</evidence>
<comment type="caution">
    <text evidence="2">The sequence shown here is derived from an EMBL/GenBank/DDBJ whole genome shotgun (WGS) entry which is preliminary data.</text>
</comment>
<proteinExistence type="predicted"/>
<feature type="compositionally biased region" description="Polar residues" evidence="1">
    <location>
        <begin position="1"/>
        <end position="10"/>
    </location>
</feature>
<feature type="region of interest" description="Disordered" evidence="1">
    <location>
        <begin position="1"/>
        <end position="30"/>
    </location>
</feature>
<evidence type="ECO:0000313" key="2">
    <source>
        <dbReference type="EMBL" id="KKN97301.1"/>
    </source>
</evidence>
<sequence length="114" mass="13596">MKYENPTQYDAQHAWKKASQLAPPPKPPQPHFYMPAMPSMRLIRALDMGMWRCRRRWLFRRHILPLLDYDDQVLRDIGYCREDILWANQLPLKVDAIHALEARQAPHHAKQEKA</sequence>
<accession>A0A0F9XE96</accession>
<name>A0A0F9XE96_9ZZZZ</name>
<evidence type="ECO:0000256" key="1">
    <source>
        <dbReference type="SAM" id="MobiDB-lite"/>
    </source>
</evidence>